<dbReference type="OrthoDB" id="5181096at2"/>
<proteinExistence type="predicted"/>
<reference evidence="2 3" key="1">
    <citation type="submission" date="2016-12" db="EMBL/GenBank/DDBJ databases">
        <authorList>
            <person name="Song W.-J."/>
            <person name="Kurnit D.M."/>
        </authorList>
    </citation>
    <scope>NUCLEOTIDE SEQUENCE [LARGE SCALE GENOMIC DNA]</scope>
    <source>
        <strain evidence="2 3">DSM 43162</strain>
    </source>
</reference>
<dbReference type="InterPro" id="IPR025669">
    <property type="entry name" value="AAA_dom"/>
</dbReference>
<dbReference type="SUPFAM" id="SSF52540">
    <property type="entry name" value="P-loop containing nucleoside triphosphate hydrolases"/>
    <property type="match status" value="1"/>
</dbReference>
<dbReference type="InterPro" id="IPR027417">
    <property type="entry name" value="P-loop_NTPase"/>
</dbReference>
<dbReference type="Pfam" id="PF13614">
    <property type="entry name" value="AAA_31"/>
    <property type="match status" value="1"/>
</dbReference>
<protein>
    <submittedName>
        <fullName evidence="2">Chromosome partitioning protein</fullName>
    </submittedName>
</protein>
<evidence type="ECO:0000259" key="1">
    <source>
        <dbReference type="Pfam" id="PF13614"/>
    </source>
</evidence>
<gene>
    <name evidence="2" type="ORF">SAMN05660350_03433</name>
</gene>
<dbReference type="EMBL" id="FRDM01000021">
    <property type="protein sequence ID" value="SHN83529.1"/>
    <property type="molecule type" value="Genomic_DNA"/>
</dbReference>
<dbReference type="RefSeq" id="WP_072919899.1">
    <property type="nucleotide sequence ID" value="NZ_FRDM01000021.1"/>
</dbReference>
<organism evidence="2 3">
    <name type="scientific">Geodermatophilus obscurus</name>
    <dbReference type="NCBI Taxonomy" id="1861"/>
    <lineage>
        <taxon>Bacteria</taxon>
        <taxon>Bacillati</taxon>
        <taxon>Actinomycetota</taxon>
        <taxon>Actinomycetes</taxon>
        <taxon>Geodermatophilales</taxon>
        <taxon>Geodermatophilaceae</taxon>
        <taxon>Geodermatophilus</taxon>
    </lineage>
</organism>
<dbReference type="AlphaFoldDB" id="A0A1M7UKM6"/>
<evidence type="ECO:0000313" key="3">
    <source>
        <dbReference type="Proteomes" id="UP000184428"/>
    </source>
</evidence>
<name>A0A1M7UKM6_9ACTN</name>
<dbReference type="Proteomes" id="UP000184428">
    <property type="component" value="Unassembled WGS sequence"/>
</dbReference>
<dbReference type="PANTHER" id="PTHR13696">
    <property type="entry name" value="P-LOOP CONTAINING NUCLEOSIDE TRIPHOSPHATE HYDROLASE"/>
    <property type="match status" value="1"/>
</dbReference>
<dbReference type="Gene3D" id="3.40.50.300">
    <property type="entry name" value="P-loop containing nucleotide triphosphate hydrolases"/>
    <property type="match status" value="1"/>
</dbReference>
<dbReference type="InterPro" id="IPR050678">
    <property type="entry name" value="DNA_Partitioning_ATPase"/>
</dbReference>
<evidence type="ECO:0000313" key="2">
    <source>
        <dbReference type="EMBL" id="SHN83529.1"/>
    </source>
</evidence>
<accession>A0A1M7UKM6</accession>
<feature type="domain" description="AAA" evidence="1">
    <location>
        <begin position="4"/>
        <end position="171"/>
    </location>
</feature>
<dbReference type="CDD" id="cd02042">
    <property type="entry name" value="ParAB_family"/>
    <property type="match status" value="1"/>
</dbReference>
<dbReference type="PANTHER" id="PTHR13696:SF52">
    <property type="entry name" value="PARA FAMILY PROTEIN CT_582"/>
    <property type="match status" value="1"/>
</dbReference>
<sequence length="255" mass="26373">MRLAVCSSKGGVGKTAMAANLAVALARRGRVLAVDVDPQDSLGRAFGVVAKSGEDSLAALLEDPSADARAVVRHDVTPGLDLLPSHPSLETAAAHLATTGGLVTSVRRVLRPLVGEYEHVVLDTRGDLGGLTLAAICAADAVLTVFTSDPGSAVGVARVAAFLEQQRTYENTSAVLVGVACAVWDQHGRAAREVAGALDGTDLPLLRTRVPLSRRVPTSTLAKRPVVLSHPTSPVATAYLALADEALTAAERVQR</sequence>